<reference evidence="6" key="1">
    <citation type="submission" date="2016-10" db="EMBL/GenBank/DDBJ databases">
        <authorList>
            <person name="See-Too W.S."/>
        </authorList>
    </citation>
    <scope>NUCLEOTIDE SEQUENCE [LARGE SCALE GENOMIC DNA]</scope>
    <source>
        <strain evidence="6">DSM 23997</strain>
    </source>
</reference>
<dbReference type="PANTHER" id="PTHR47053:SF3">
    <property type="entry name" value="GAMMA-D-GLUTAMYL-L-LYSINE DIPEPTIDYL-PEPTIDASE"/>
    <property type="match status" value="1"/>
</dbReference>
<dbReference type="PANTHER" id="PTHR47053">
    <property type="entry name" value="MUREIN DD-ENDOPEPTIDASE MEPH-RELATED"/>
    <property type="match status" value="1"/>
</dbReference>
<evidence type="ECO:0000259" key="5">
    <source>
        <dbReference type="PROSITE" id="PS51935"/>
    </source>
</evidence>
<keyword evidence="2" id="KW-0645">Protease</keyword>
<evidence type="ECO:0000256" key="4">
    <source>
        <dbReference type="ARBA" id="ARBA00022807"/>
    </source>
</evidence>
<feature type="domain" description="NlpC/P60" evidence="5">
    <location>
        <begin position="180"/>
        <end position="307"/>
    </location>
</feature>
<dbReference type="EMBL" id="CP016539">
    <property type="protein sequence ID" value="ANU20173.1"/>
    <property type="molecule type" value="Genomic_DNA"/>
</dbReference>
<dbReference type="GO" id="GO:0008234">
    <property type="term" value="F:cysteine-type peptidase activity"/>
    <property type="evidence" value="ECO:0007669"/>
    <property type="project" value="UniProtKB-KW"/>
</dbReference>
<dbReference type="InterPro" id="IPR000064">
    <property type="entry name" value="NLP_P60_dom"/>
</dbReference>
<proteinExistence type="inferred from homology"/>
<dbReference type="Pfam" id="PF00877">
    <property type="entry name" value="NLPC_P60"/>
    <property type="match status" value="1"/>
</dbReference>
<keyword evidence="7" id="KW-1185">Reference proteome</keyword>
<dbReference type="InterPro" id="IPR057812">
    <property type="entry name" value="SH3_YKFC_2nd"/>
</dbReference>
<dbReference type="AlphaFoldDB" id="A0A1C7E850"/>
<evidence type="ECO:0000256" key="1">
    <source>
        <dbReference type="ARBA" id="ARBA00007074"/>
    </source>
</evidence>
<dbReference type="PROSITE" id="PS51935">
    <property type="entry name" value="NLPC_P60"/>
    <property type="match status" value="1"/>
</dbReference>
<dbReference type="STRING" id="1038856.BBI15_08070"/>
<protein>
    <submittedName>
        <fullName evidence="6">Polysugar degrading enzyme</fullName>
    </submittedName>
</protein>
<gene>
    <name evidence="6" type="ORF">BBI15_08070</name>
</gene>
<dbReference type="InterPro" id="IPR041382">
    <property type="entry name" value="SH3_16"/>
</dbReference>
<dbReference type="GO" id="GO:0006508">
    <property type="term" value="P:proteolysis"/>
    <property type="evidence" value="ECO:0007669"/>
    <property type="project" value="UniProtKB-KW"/>
</dbReference>
<keyword evidence="3" id="KW-0378">Hydrolase</keyword>
<dbReference type="Proteomes" id="UP000092650">
    <property type="component" value="Chromosome"/>
</dbReference>
<dbReference type="InterPro" id="IPR038765">
    <property type="entry name" value="Papain-like_cys_pep_sf"/>
</dbReference>
<dbReference type="Pfam" id="PF18348">
    <property type="entry name" value="SH3_16"/>
    <property type="match status" value="1"/>
</dbReference>
<name>A0A1C7E850_9BACL</name>
<evidence type="ECO:0000313" key="7">
    <source>
        <dbReference type="Proteomes" id="UP000092650"/>
    </source>
</evidence>
<comment type="similarity">
    <text evidence="1">Belongs to the peptidase C40 family.</text>
</comment>
<dbReference type="SUPFAM" id="SSF54001">
    <property type="entry name" value="Cysteine proteinases"/>
    <property type="match status" value="1"/>
</dbReference>
<accession>A0A1C7E850</accession>
<dbReference type="RefSeq" id="WP_068870012.1">
    <property type="nucleotide sequence ID" value="NZ_CP016539.2"/>
</dbReference>
<dbReference type="KEGG" id="ppla:BBI15_08070"/>
<dbReference type="Gene3D" id="2.30.30.40">
    <property type="entry name" value="SH3 Domains"/>
    <property type="match status" value="2"/>
</dbReference>
<evidence type="ECO:0000256" key="2">
    <source>
        <dbReference type="ARBA" id="ARBA00022670"/>
    </source>
</evidence>
<sequence length="312" mass="34955">MAQPEPTTWVCRVPVTSVWTHPDKVREVDAQGVADQPDINKWREAMNRQETKDLTESNRLQTQLLYGEPVLIEETDGTWAKIIAPWQPTHKDERGYPGWVPLAHLKEISSVTDRSYARVTADKAQLWTRDHRPVAQLPFNSLLPVIDAGETHIHVHTPDGDAYLKAHHVQLVPAPDQIPSGSAQAIVGEAERFLGLQYFWGGMSSFGYDCSGFSHHMLKANGLYISRDAGDQSKEGAEIDRLDSDVWKAGDLLFFAYEEGKGELHHVGIYCGNGLMIHSPTSGKAIEIIRLEGTVYDKELCAVRRFTQEETT</sequence>
<dbReference type="InterPro" id="IPR051202">
    <property type="entry name" value="Peptidase_C40"/>
</dbReference>
<evidence type="ECO:0000313" key="6">
    <source>
        <dbReference type="EMBL" id="ANU20173.1"/>
    </source>
</evidence>
<dbReference type="Gene3D" id="3.90.1720.10">
    <property type="entry name" value="endopeptidase domain like (from Nostoc punctiforme)"/>
    <property type="match status" value="1"/>
</dbReference>
<dbReference type="OrthoDB" id="9813368at2"/>
<keyword evidence="4" id="KW-0788">Thiol protease</keyword>
<dbReference type="Pfam" id="PF23795">
    <property type="entry name" value="SH3_YKFC_2nd"/>
    <property type="match status" value="1"/>
</dbReference>
<organism evidence="6 7">
    <name type="scientific">Planococcus plakortidis</name>
    <dbReference type="NCBI Taxonomy" id="1038856"/>
    <lineage>
        <taxon>Bacteria</taxon>
        <taxon>Bacillati</taxon>
        <taxon>Bacillota</taxon>
        <taxon>Bacilli</taxon>
        <taxon>Bacillales</taxon>
        <taxon>Caryophanaceae</taxon>
        <taxon>Planococcus</taxon>
    </lineage>
</organism>
<evidence type="ECO:0000256" key="3">
    <source>
        <dbReference type="ARBA" id="ARBA00022801"/>
    </source>
</evidence>